<dbReference type="InterPro" id="IPR049636">
    <property type="entry name" value="HNF4-like_DBD"/>
</dbReference>
<organism evidence="15 16">
    <name type="scientific">Galendromus occidentalis</name>
    <name type="common">western predatory mite</name>
    <dbReference type="NCBI Taxonomy" id="34638"/>
    <lineage>
        <taxon>Eukaryota</taxon>
        <taxon>Metazoa</taxon>
        <taxon>Ecdysozoa</taxon>
        <taxon>Arthropoda</taxon>
        <taxon>Chelicerata</taxon>
        <taxon>Arachnida</taxon>
        <taxon>Acari</taxon>
        <taxon>Parasitiformes</taxon>
        <taxon>Mesostigmata</taxon>
        <taxon>Gamasina</taxon>
        <taxon>Phytoseioidea</taxon>
        <taxon>Phytoseiidae</taxon>
        <taxon>Typhlodrominae</taxon>
        <taxon>Galendromus</taxon>
    </lineage>
</organism>
<dbReference type="RefSeq" id="XP_018494999.1">
    <property type="nucleotide sequence ID" value="XM_018639483.1"/>
</dbReference>
<feature type="domain" description="NR LBD" evidence="14">
    <location>
        <begin position="352"/>
        <end position="566"/>
    </location>
</feature>
<evidence type="ECO:0000256" key="7">
    <source>
        <dbReference type="ARBA" id="ARBA00023125"/>
    </source>
</evidence>
<evidence type="ECO:0000256" key="12">
    <source>
        <dbReference type="SAM" id="MobiDB-lite"/>
    </source>
</evidence>
<dbReference type="PRINTS" id="PR00047">
    <property type="entry name" value="STROIDFINGER"/>
</dbReference>
<dbReference type="GeneID" id="108864248"/>
<dbReference type="GO" id="GO:0003700">
    <property type="term" value="F:DNA-binding transcription factor activity"/>
    <property type="evidence" value="ECO:0007669"/>
    <property type="project" value="InterPro"/>
</dbReference>
<gene>
    <name evidence="16" type="primary">LOC108864248</name>
</gene>
<evidence type="ECO:0000256" key="3">
    <source>
        <dbReference type="ARBA" id="ARBA00022723"/>
    </source>
</evidence>
<dbReference type="SUPFAM" id="SSF57716">
    <property type="entry name" value="Glucocorticoid receptor-like (DNA-binding domain)"/>
    <property type="match status" value="1"/>
</dbReference>
<dbReference type="InterPro" id="IPR050274">
    <property type="entry name" value="Nuclear_hormone_rcpt_NR2"/>
</dbReference>
<accession>A0AAJ7P9R7</accession>
<evidence type="ECO:0000256" key="1">
    <source>
        <dbReference type="ARBA" id="ARBA00004123"/>
    </source>
</evidence>
<dbReference type="FunFam" id="3.30.50.10:FF:000030">
    <property type="entry name" value="Nuclear Hormone Receptor family"/>
    <property type="match status" value="1"/>
</dbReference>
<keyword evidence="9 11" id="KW-0675">Receptor</keyword>
<comment type="similarity">
    <text evidence="2 11">Belongs to the nuclear hormone receptor family.</text>
</comment>
<dbReference type="Gene3D" id="1.10.565.10">
    <property type="entry name" value="Retinoid X Receptor"/>
    <property type="match status" value="1"/>
</dbReference>
<dbReference type="PROSITE" id="PS51030">
    <property type="entry name" value="NUCLEAR_REC_DBD_2"/>
    <property type="match status" value="1"/>
</dbReference>
<dbReference type="AlphaFoldDB" id="A0AAJ7P9R7"/>
<dbReference type="SMART" id="SM00430">
    <property type="entry name" value="HOLI"/>
    <property type="match status" value="1"/>
</dbReference>
<proteinExistence type="inferred from homology"/>
<keyword evidence="10 11" id="KW-0539">Nucleus</keyword>
<dbReference type="PANTHER" id="PTHR24083">
    <property type="entry name" value="NUCLEAR HORMONE RECEPTOR"/>
    <property type="match status" value="1"/>
</dbReference>
<dbReference type="Pfam" id="PF00105">
    <property type="entry name" value="zf-C4"/>
    <property type="match status" value="1"/>
</dbReference>
<dbReference type="Proteomes" id="UP000694867">
    <property type="component" value="Unplaced"/>
</dbReference>
<dbReference type="InterPro" id="IPR000536">
    <property type="entry name" value="Nucl_hrmn_rcpt_lig-bd"/>
</dbReference>
<keyword evidence="5 11" id="KW-0862">Zinc</keyword>
<feature type="domain" description="Nuclear receptor" evidence="13">
    <location>
        <begin position="255"/>
        <end position="333"/>
    </location>
</feature>
<evidence type="ECO:0000256" key="11">
    <source>
        <dbReference type="RuleBase" id="RU004334"/>
    </source>
</evidence>
<dbReference type="GO" id="GO:0005634">
    <property type="term" value="C:nucleus"/>
    <property type="evidence" value="ECO:0007669"/>
    <property type="project" value="UniProtKB-SubCell"/>
</dbReference>
<evidence type="ECO:0000256" key="4">
    <source>
        <dbReference type="ARBA" id="ARBA00022771"/>
    </source>
</evidence>
<keyword evidence="7 11" id="KW-0238">DNA-binding</keyword>
<dbReference type="CDD" id="cd06960">
    <property type="entry name" value="NR_DBD_HNF4A"/>
    <property type="match status" value="1"/>
</dbReference>
<evidence type="ECO:0000313" key="15">
    <source>
        <dbReference type="Proteomes" id="UP000694867"/>
    </source>
</evidence>
<keyword evidence="8 11" id="KW-0804">Transcription</keyword>
<dbReference type="PRINTS" id="PR00398">
    <property type="entry name" value="STRDHORMONER"/>
</dbReference>
<dbReference type="Pfam" id="PF00104">
    <property type="entry name" value="Hormone_recep"/>
    <property type="match status" value="1"/>
</dbReference>
<dbReference type="SUPFAM" id="SSF48508">
    <property type="entry name" value="Nuclear receptor ligand-binding domain"/>
    <property type="match status" value="1"/>
</dbReference>
<evidence type="ECO:0000256" key="6">
    <source>
        <dbReference type="ARBA" id="ARBA00023015"/>
    </source>
</evidence>
<dbReference type="InterPro" id="IPR013088">
    <property type="entry name" value="Znf_NHR/GATA"/>
</dbReference>
<evidence type="ECO:0000259" key="13">
    <source>
        <dbReference type="PROSITE" id="PS51030"/>
    </source>
</evidence>
<feature type="compositionally biased region" description="Basic and acidic residues" evidence="12">
    <location>
        <begin position="333"/>
        <end position="345"/>
    </location>
</feature>
<reference evidence="16" key="1">
    <citation type="submission" date="2025-08" db="UniProtKB">
        <authorList>
            <consortium name="RefSeq"/>
        </authorList>
    </citation>
    <scope>IDENTIFICATION</scope>
</reference>
<dbReference type="GO" id="GO:0000978">
    <property type="term" value="F:RNA polymerase II cis-regulatory region sequence-specific DNA binding"/>
    <property type="evidence" value="ECO:0007669"/>
    <property type="project" value="InterPro"/>
</dbReference>
<evidence type="ECO:0000256" key="9">
    <source>
        <dbReference type="ARBA" id="ARBA00023170"/>
    </source>
</evidence>
<dbReference type="Gene3D" id="3.30.50.10">
    <property type="entry name" value="Erythroid Transcription Factor GATA-1, subunit A"/>
    <property type="match status" value="1"/>
</dbReference>
<evidence type="ECO:0000256" key="10">
    <source>
        <dbReference type="ARBA" id="ARBA00023242"/>
    </source>
</evidence>
<dbReference type="KEGG" id="goe:108864248"/>
<keyword evidence="6 11" id="KW-0805">Transcription regulation</keyword>
<dbReference type="InterPro" id="IPR035500">
    <property type="entry name" value="NHR-like_dom_sf"/>
</dbReference>
<feature type="region of interest" description="Disordered" evidence="12">
    <location>
        <begin position="329"/>
        <end position="358"/>
    </location>
</feature>
<keyword evidence="4 11" id="KW-0863">Zinc-finger</keyword>
<keyword evidence="3 11" id="KW-0479">Metal-binding</keyword>
<comment type="subcellular location">
    <subcellularLocation>
        <location evidence="1 11">Nucleus</location>
    </subcellularLocation>
</comment>
<evidence type="ECO:0000256" key="5">
    <source>
        <dbReference type="ARBA" id="ARBA00022833"/>
    </source>
</evidence>
<keyword evidence="15" id="KW-1185">Reference proteome</keyword>
<dbReference type="GO" id="GO:0008270">
    <property type="term" value="F:zinc ion binding"/>
    <property type="evidence" value="ECO:0007669"/>
    <property type="project" value="UniProtKB-KW"/>
</dbReference>
<dbReference type="SMART" id="SM00399">
    <property type="entry name" value="ZnF_C4"/>
    <property type="match status" value="1"/>
</dbReference>
<dbReference type="PROSITE" id="PS51843">
    <property type="entry name" value="NR_LBD"/>
    <property type="match status" value="1"/>
</dbReference>
<evidence type="ECO:0000256" key="8">
    <source>
        <dbReference type="ARBA" id="ARBA00023163"/>
    </source>
</evidence>
<protein>
    <submittedName>
        <fullName evidence="16">Hepatocyte nuclear factor 4-gamma-like</fullName>
    </submittedName>
</protein>
<evidence type="ECO:0000256" key="2">
    <source>
        <dbReference type="ARBA" id="ARBA00005993"/>
    </source>
</evidence>
<sequence>MDSSKKVFYDLDNLEQVLGEDDDFFRDLGDDTQMAPSPREVELHESPIAPLKDLFNEGSYIFEQAPPAQDRDCGSNLQTQGRENHLAAPFASWAPADAGSYPHNGQAPQYSAPKIDSEYFDDAFSSFCMEFNPSMQANEGSSRSQYAPWHGVNAATTDSWSDGSSDAFGNRSLDYSENFVAATPTASWVDFSGQALPPTSGARDFQDLTSSSVSMSGAQTSTDVLNSMAPMSGSVLRTNQVAQQSTGSTDQALPCKRCPICDDPAKKKHYGVVCCDGCKGFFRRSIRYQRDFKCPLSKNCNLKKSEAGGKSLCRHCRLRRCLEVGMNPGAVQPERDPIGPRKNKENQPANGRAPLGHNAITSSSILPKSAIDASGRTAATLVDLYLSVDQSTERISDWARNLPNFPALRDEDRKKLAEDHRVTHLLFEIIARSLPQSSEPRLLMGERLFISEDQASPTMQLGQKIHKDLLEPMRKLQLDEMEFVLLKSILFWDTSSLHIFDMGRVSAAQTDLYIALGEHVRGKGFPNGDRLRQISQMVVAFSSMAYEVSELLLRSPTIQIAPLPIR</sequence>
<evidence type="ECO:0000259" key="14">
    <source>
        <dbReference type="PROSITE" id="PS51843"/>
    </source>
</evidence>
<evidence type="ECO:0000313" key="16">
    <source>
        <dbReference type="RefSeq" id="XP_018494999.1"/>
    </source>
</evidence>
<dbReference type="InterPro" id="IPR001723">
    <property type="entry name" value="Nuclear_hrmn_rcpt"/>
</dbReference>
<name>A0AAJ7P9R7_9ACAR</name>
<dbReference type="InterPro" id="IPR001628">
    <property type="entry name" value="Znf_hrmn_rcpt"/>
</dbReference>
<dbReference type="PROSITE" id="PS00031">
    <property type="entry name" value="NUCLEAR_REC_DBD_1"/>
    <property type="match status" value="1"/>
</dbReference>